<keyword evidence="2" id="KW-1185">Reference proteome</keyword>
<dbReference type="Proteomes" id="UP000323886">
    <property type="component" value="Unassembled WGS sequence"/>
</dbReference>
<accession>A0A5M6HSR9</accession>
<dbReference type="RefSeq" id="WP_150098258.1">
    <property type="nucleotide sequence ID" value="NZ_VWPL01000026.1"/>
</dbReference>
<protein>
    <submittedName>
        <fullName evidence="1">Uncharacterized protein</fullName>
    </submittedName>
</protein>
<dbReference type="EMBL" id="VWPL01000026">
    <property type="protein sequence ID" value="KAA5598963.1"/>
    <property type="molecule type" value="Genomic_DNA"/>
</dbReference>
<proteinExistence type="predicted"/>
<organism evidence="1 2">
    <name type="scientific">Blastochloris sulfoviridis</name>
    <dbReference type="NCBI Taxonomy" id="50712"/>
    <lineage>
        <taxon>Bacteria</taxon>
        <taxon>Pseudomonadati</taxon>
        <taxon>Pseudomonadota</taxon>
        <taxon>Alphaproteobacteria</taxon>
        <taxon>Hyphomicrobiales</taxon>
        <taxon>Blastochloridaceae</taxon>
        <taxon>Blastochloris</taxon>
    </lineage>
</organism>
<dbReference type="AlphaFoldDB" id="A0A5M6HSR9"/>
<evidence type="ECO:0000313" key="2">
    <source>
        <dbReference type="Proteomes" id="UP000323886"/>
    </source>
</evidence>
<name>A0A5M6HSR9_9HYPH</name>
<evidence type="ECO:0000313" key="1">
    <source>
        <dbReference type="EMBL" id="KAA5598963.1"/>
    </source>
</evidence>
<reference evidence="1 2" key="1">
    <citation type="submission" date="2019-09" db="EMBL/GenBank/DDBJ databases">
        <title>Draft Whole-Genome sequence of Blastochloris sulfoviridis DSM 729.</title>
        <authorList>
            <person name="Meyer T.E."/>
            <person name="Kyndt J.A."/>
        </authorList>
    </citation>
    <scope>NUCLEOTIDE SEQUENCE [LARGE SCALE GENOMIC DNA]</scope>
    <source>
        <strain evidence="1 2">DSM 729</strain>
    </source>
</reference>
<dbReference type="OrthoDB" id="7773346at2"/>
<sequence>MSGAGRDALALPGPVKTCRKLGLSFFACLGQHLRIKGARPGPCRRSPISPALAPTRCPGACHGYG</sequence>
<comment type="caution">
    <text evidence="1">The sequence shown here is derived from an EMBL/GenBank/DDBJ whole genome shotgun (WGS) entry which is preliminary data.</text>
</comment>
<gene>
    <name evidence="1" type="ORF">F1193_13090</name>
</gene>